<reference evidence="7" key="1">
    <citation type="journal article" date="2020" name="Fungal Divers.">
        <title>Resolving the Mortierellaceae phylogeny through synthesis of multi-gene phylogenetics and phylogenomics.</title>
        <authorList>
            <person name="Vandepol N."/>
            <person name="Liber J."/>
            <person name="Desiro A."/>
            <person name="Na H."/>
            <person name="Kennedy M."/>
            <person name="Barry K."/>
            <person name="Grigoriev I.V."/>
            <person name="Miller A.N."/>
            <person name="O'Donnell K."/>
            <person name="Stajich J.E."/>
            <person name="Bonito G."/>
        </authorList>
    </citation>
    <scope>NUCLEOTIDE SEQUENCE</scope>
    <source>
        <strain evidence="7">NRRL 6426</strain>
    </source>
</reference>
<dbReference type="Proteomes" id="UP000748756">
    <property type="component" value="Unassembled WGS sequence"/>
</dbReference>
<dbReference type="Gene3D" id="1.10.630.10">
    <property type="entry name" value="Cytochrome P450"/>
    <property type="match status" value="1"/>
</dbReference>
<dbReference type="PRINTS" id="PR00385">
    <property type="entry name" value="P450"/>
</dbReference>
<dbReference type="InterPro" id="IPR002401">
    <property type="entry name" value="Cyt_P450_E_grp-I"/>
</dbReference>
<keyword evidence="2 5" id="KW-0479">Metal-binding</keyword>
<dbReference type="InterPro" id="IPR036396">
    <property type="entry name" value="Cyt_P450_sf"/>
</dbReference>
<keyword evidence="6" id="KW-0503">Monooxygenase</keyword>
<comment type="cofactor">
    <cofactor evidence="5">
        <name>heme</name>
        <dbReference type="ChEBI" id="CHEBI:30413"/>
    </cofactor>
</comment>
<dbReference type="PRINTS" id="PR00463">
    <property type="entry name" value="EP450I"/>
</dbReference>
<comment type="caution">
    <text evidence="7">The sequence shown here is derived from an EMBL/GenBank/DDBJ whole genome shotgun (WGS) entry which is preliminary data.</text>
</comment>
<accession>A0A9P5RWI2</accession>
<evidence type="ECO:0000256" key="5">
    <source>
        <dbReference type="PIRSR" id="PIRSR602401-1"/>
    </source>
</evidence>
<evidence type="ECO:0000256" key="6">
    <source>
        <dbReference type="RuleBase" id="RU000461"/>
    </source>
</evidence>
<evidence type="ECO:0000313" key="7">
    <source>
        <dbReference type="EMBL" id="KAF9147224.1"/>
    </source>
</evidence>
<organism evidence="7 8">
    <name type="scientific">Linnemannia schmuckeri</name>
    <dbReference type="NCBI Taxonomy" id="64567"/>
    <lineage>
        <taxon>Eukaryota</taxon>
        <taxon>Fungi</taxon>
        <taxon>Fungi incertae sedis</taxon>
        <taxon>Mucoromycota</taxon>
        <taxon>Mortierellomycotina</taxon>
        <taxon>Mortierellomycetes</taxon>
        <taxon>Mortierellales</taxon>
        <taxon>Mortierellaceae</taxon>
        <taxon>Linnemannia</taxon>
    </lineage>
</organism>
<dbReference type="GO" id="GO:0005506">
    <property type="term" value="F:iron ion binding"/>
    <property type="evidence" value="ECO:0007669"/>
    <property type="project" value="InterPro"/>
</dbReference>
<dbReference type="EMBL" id="JAAAUQ010000847">
    <property type="protein sequence ID" value="KAF9147224.1"/>
    <property type="molecule type" value="Genomic_DNA"/>
</dbReference>
<dbReference type="PANTHER" id="PTHR24296">
    <property type="entry name" value="CYTOCHROME P450"/>
    <property type="match status" value="1"/>
</dbReference>
<evidence type="ECO:0000256" key="2">
    <source>
        <dbReference type="ARBA" id="ARBA00022723"/>
    </source>
</evidence>
<dbReference type="OrthoDB" id="1470350at2759"/>
<dbReference type="AlphaFoldDB" id="A0A9P5RWI2"/>
<evidence type="ECO:0000256" key="4">
    <source>
        <dbReference type="ARBA" id="ARBA00023004"/>
    </source>
</evidence>
<evidence type="ECO:0000256" key="3">
    <source>
        <dbReference type="ARBA" id="ARBA00023002"/>
    </source>
</evidence>
<dbReference type="InterPro" id="IPR017972">
    <property type="entry name" value="Cyt_P450_CS"/>
</dbReference>
<evidence type="ECO:0000313" key="8">
    <source>
        <dbReference type="Proteomes" id="UP000748756"/>
    </source>
</evidence>
<keyword evidence="5 6" id="KW-0349">Heme</keyword>
<keyword evidence="8" id="KW-1185">Reference proteome</keyword>
<sequence>MESALTYFSQAAKSSAALKFLLKAFERSNAPKTALGLFIAYYLIKYRDNVVGTRRTNLPGPRGLPLIGNLILFLRVPMTQISQLHDRFHEKYGETWTTNFWAYEKGFTLQESMADLLGQGIFGADGDLWKWQRKLASHIFNVKAFRDYTSNVFVKETQIVSDYFDTIAERGTAVDVHDVLLRFTLDGFGEVSFGQSFGCLDNPEGEVDFAVAFDRLNAIVSERLFKGPWKIVEWLDGTSKIVAKDKKTVTDFALNIIRTRRQEGYHRPQKDLLQLFMDLKSENGEPLSDDMLKDSILNFIIAGRDTTAQALSWMFYLIHRDQSDKNIARKLREEIDEIIGDSEPTYETTKKMKYAEAWLSTLVVLALISLRLYPSVPRNMKECVEDDVLPNGVEIKKGEFFQWSPWTMGRDTRVWGPDAKEFNPDRWLTGDKASPFKFPAFHAGPRTCLGMQFATAEAMTFIAMMFRRFTFELVDPVNEPGYASGLTLPIAAGLPIRVHRRQLDQDTTAIAL</sequence>
<gene>
    <name evidence="7" type="ORF">BG015_011168</name>
</gene>
<name>A0A9P5RWI2_9FUNG</name>
<proteinExistence type="inferred from homology"/>
<comment type="similarity">
    <text evidence="1 6">Belongs to the cytochrome P450 family.</text>
</comment>
<dbReference type="PROSITE" id="PS00086">
    <property type="entry name" value="CYTOCHROME_P450"/>
    <property type="match status" value="1"/>
</dbReference>
<protein>
    <recommendedName>
        <fullName evidence="9">Cytochrome P450</fullName>
    </recommendedName>
</protein>
<dbReference type="GO" id="GO:0004497">
    <property type="term" value="F:monooxygenase activity"/>
    <property type="evidence" value="ECO:0007669"/>
    <property type="project" value="UniProtKB-KW"/>
</dbReference>
<keyword evidence="4 5" id="KW-0408">Iron</keyword>
<dbReference type="Pfam" id="PF00067">
    <property type="entry name" value="p450"/>
    <property type="match status" value="1"/>
</dbReference>
<dbReference type="GO" id="GO:0006629">
    <property type="term" value="P:lipid metabolic process"/>
    <property type="evidence" value="ECO:0007669"/>
    <property type="project" value="UniProtKB-ARBA"/>
</dbReference>
<feature type="binding site" description="axial binding residue" evidence="5">
    <location>
        <position position="448"/>
    </location>
    <ligand>
        <name>heme</name>
        <dbReference type="ChEBI" id="CHEBI:30413"/>
    </ligand>
    <ligandPart>
        <name>Fe</name>
        <dbReference type="ChEBI" id="CHEBI:18248"/>
    </ligandPart>
</feature>
<dbReference type="SUPFAM" id="SSF48264">
    <property type="entry name" value="Cytochrome P450"/>
    <property type="match status" value="1"/>
</dbReference>
<keyword evidence="3 6" id="KW-0560">Oxidoreductase</keyword>
<dbReference type="InterPro" id="IPR001128">
    <property type="entry name" value="Cyt_P450"/>
</dbReference>
<dbReference type="GO" id="GO:0020037">
    <property type="term" value="F:heme binding"/>
    <property type="evidence" value="ECO:0007669"/>
    <property type="project" value="InterPro"/>
</dbReference>
<dbReference type="GO" id="GO:0016705">
    <property type="term" value="F:oxidoreductase activity, acting on paired donors, with incorporation or reduction of molecular oxygen"/>
    <property type="evidence" value="ECO:0007669"/>
    <property type="project" value="InterPro"/>
</dbReference>
<evidence type="ECO:0000256" key="1">
    <source>
        <dbReference type="ARBA" id="ARBA00010617"/>
    </source>
</evidence>
<evidence type="ECO:0008006" key="9">
    <source>
        <dbReference type="Google" id="ProtNLM"/>
    </source>
</evidence>